<accession>A0A9D4Z435</accession>
<organism evidence="2 3">
    <name type="scientific">Adiantum capillus-veneris</name>
    <name type="common">Maidenhair fern</name>
    <dbReference type="NCBI Taxonomy" id="13818"/>
    <lineage>
        <taxon>Eukaryota</taxon>
        <taxon>Viridiplantae</taxon>
        <taxon>Streptophyta</taxon>
        <taxon>Embryophyta</taxon>
        <taxon>Tracheophyta</taxon>
        <taxon>Polypodiopsida</taxon>
        <taxon>Polypodiidae</taxon>
        <taxon>Polypodiales</taxon>
        <taxon>Pteridineae</taxon>
        <taxon>Pteridaceae</taxon>
        <taxon>Vittarioideae</taxon>
        <taxon>Adiantum</taxon>
    </lineage>
</organism>
<feature type="region of interest" description="Disordered" evidence="1">
    <location>
        <begin position="1"/>
        <end position="25"/>
    </location>
</feature>
<protein>
    <submittedName>
        <fullName evidence="2">Uncharacterized protein</fullName>
    </submittedName>
</protein>
<gene>
    <name evidence="2" type="ORF">GOP47_0025415</name>
</gene>
<proteinExistence type="predicted"/>
<evidence type="ECO:0000313" key="3">
    <source>
        <dbReference type="Proteomes" id="UP000886520"/>
    </source>
</evidence>
<keyword evidence="3" id="KW-1185">Reference proteome</keyword>
<comment type="caution">
    <text evidence="2">The sequence shown here is derived from an EMBL/GenBank/DDBJ whole genome shotgun (WGS) entry which is preliminary data.</text>
</comment>
<reference evidence="2" key="1">
    <citation type="submission" date="2021-01" db="EMBL/GenBank/DDBJ databases">
        <title>Adiantum capillus-veneris genome.</title>
        <authorList>
            <person name="Fang Y."/>
            <person name="Liao Q."/>
        </authorList>
    </citation>
    <scope>NUCLEOTIDE SEQUENCE</scope>
    <source>
        <strain evidence="2">H3</strain>
        <tissue evidence="2">Leaf</tissue>
    </source>
</reference>
<feature type="compositionally biased region" description="Basic residues" evidence="1">
    <location>
        <begin position="1"/>
        <end position="13"/>
    </location>
</feature>
<sequence>MKKKQLGKKRLRKIKAEGPCESSMSTRRSRTRFRVADFIEDVKRSCASRFYSYLGNILVLEVGDRFILSS</sequence>
<dbReference type="AlphaFoldDB" id="A0A9D4Z435"/>
<dbReference type="Proteomes" id="UP000886520">
    <property type="component" value="Chromosome 25"/>
</dbReference>
<evidence type="ECO:0000256" key="1">
    <source>
        <dbReference type="SAM" id="MobiDB-lite"/>
    </source>
</evidence>
<name>A0A9D4Z435_ADICA</name>
<dbReference type="EMBL" id="JABFUD020000025">
    <property type="protein sequence ID" value="KAI5059096.1"/>
    <property type="molecule type" value="Genomic_DNA"/>
</dbReference>
<evidence type="ECO:0000313" key="2">
    <source>
        <dbReference type="EMBL" id="KAI5059096.1"/>
    </source>
</evidence>